<feature type="domain" description="MoaB/Mog" evidence="2">
    <location>
        <begin position="5"/>
        <end position="172"/>
    </location>
</feature>
<reference evidence="4 5" key="1">
    <citation type="submission" date="2017-05" db="EMBL/GenBank/DDBJ databases">
        <authorList>
            <person name="Song R."/>
            <person name="Chenine A.L."/>
            <person name="Ruprecht R.M."/>
        </authorList>
    </citation>
    <scope>NUCLEOTIDE SEQUENCE [LARGE SCALE GENOMIC DNA]</scope>
    <source>
        <strain evidence="4 5">CECT 7927</strain>
    </source>
</reference>
<dbReference type="InterPro" id="IPR008135">
    <property type="entry name" value="Competence-induced_CinA"/>
</dbReference>
<evidence type="ECO:0000313" key="5">
    <source>
        <dbReference type="Proteomes" id="UP000196125"/>
    </source>
</evidence>
<evidence type="ECO:0000259" key="2">
    <source>
        <dbReference type="SMART" id="SM00852"/>
    </source>
</evidence>
<evidence type="ECO:0000313" key="6">
    <source>
        <dbReference type="Proteomes" id="UP001283366"/>
    </source>
</evidence>
<dbReference type="Proteomes" id="UP001283366">
    <property type="component" value="Unassembled WGS sequence"/>
</dbReference>
<sequence>MLKVAMLSTGEEVLHGDIQDTNATWLSNLFFEQGYPLTKRSTAGDNRQVLRDEILMLALNSDVLIVNGGLGPTGDDLSAAIAAEVAEQSLVLFPDWLEQMKTRFAQRNLVMAESNVKQAMLPEQATILDNPIGTACGFKIEIHGCLCYFTPGVPSEFKRMVREQVLPDLNQQFPEVSDLVCHRLYTLGTSESVLEDQLHQVELPDEYMLGFRSYLPFIEVKLFGPAGQDNEMYTLVEEIFSHLSECTVSIDQPMLAQLSQVMHEAGKTLAIAEQSTRGWLANWLFSDDEIYSLCGSSWVLSSKVSGKMSSQEPVAAALALASATKEKSETELALVSGELREDGFTLALSSSEGEWAQQLKFRREYSADERKILIGTIAADMLLRYLSSKPVFGQYSSTLSEKQIYIPAASL</sequence>
<dbReference type="OrthoDB" id="9801454at2"/>
<dbReference type="CDD" id="cd00885">
    <property type="entry name" value="cinA"/>
    <property type="match status" value="1"/>
</dbReference>
<dbReference type="HAMAP" id="MF_00226_B">
    <property type="entry name" value="CinA_B"/>
    <property type="match status" value="1"/>
</dbReference>
<dbReference type="PANTHER" id="PTHR13939">
    <property type="entry name" value="NICOTINAMIDE-NUCLEOTIDE AMIDOHYDROLASE PNCC"/>
    <property type="match status" value="1"/>
</dbReference>
<organism evidence="4 5">
    <name type="scientific">Vibrio mangrovi</name>
    <dbReference type="NCBI Taxonomy" id="474394"/>
    <lineage>
        <taxon>Bacteria</taxon>
        <taxon>Pseudomonadati</taxon>
        <taxon>Pseudomonadota</taxon>
        <taxon>Gammaproteobacteria</taxon>
        <taxon>Vibrionales</taxon>
        <taxon>Vibrionaceae</taxon>
        <taxon>Vibrio</taxon>
    </lineage>
</organism>
<evidence type="ECO:0000256" key="1">
    <source>
        <dbReference type="HAMAP-Rule" id="MF_00226"/>
    </source>
</evidence>
<evidence type="ECO:0000313" key="4">
    <source>
        <dbReference type="EMBL" id="SMR99346.1"/>
    </source>
</evidence>
<dbReference type="InterPro" id="IPR001453">
    <property type="entry name" value="MoaB/Mog_dom"/>
</dbReference>
<dbReference type="InterPro" id="IPR036425">
    <property type="entry name" value="MoaB/Mog-like_dom_sf"/>
</dbReference>
<dbReference type="GO" id="GO:0016787">
    <property type="term" value="F:hydrolase activity"/>
    <property type="evidence" value="ECO:0007669"/>
    <property type="project" value="UniProtKB-KW"/>
</dbReference>
<dbReference type="SMART" id="SM00852">
    <property type="entry name" value="MoCF_biosynth"/>
    <property type="match status" value="1"/>
</dbReference>
<dbReference type="EMBL" id="JAWRCO010000001">
    <property type="protein sequence ID" value="MDW6003859.1"/>
    <property type="molecule type" value="Genomic_DNA"/>
</dbReference>
<dbReference type="InterPro" id="IPR050101">
    <property type="entry name" value="CinA"/>
</dbReference>
<reference evidence="3 6" key="2">
    <citation type="submission" date="2023-11" db="EMBL/GenBank/DDBJ databases">
        <title>Plant-associative lifestyle of Vibrio porteresiae and its evolutionary dynamics.</title>
        <authorList>
            <person name="Rameshkumar N."/>
            <person name="Kirti K."/>
        </authorList>
    </citation>
    <scope>NUCLEOTIDE SEQUENCE [LARGE SCALE GENOMIC DNA]</scope>
    <source>
        <strain evidence="3 6">MSSRF38</strain>
    </source>
</reference>
<gene>
    <name evidence="4" type="primary">yfaY</name>
    <name evidence="3" type="ORF">SBX37_13460</name>
    <name evidence="4" type="ORF">VIM7927_00571</name>
</gene>
<keyword evidence="6" id="KW-1185">Reference proteome</keyword>
<proteinExistence type="inferred from homology"/>
<dbReference type="Proteomes" id="UP000196125">
    <property type="component" value="Unassembled WGS sequence"/>
</dbReference>
<comment type="similarity">
    <text evidence="1">Belongs to the CinA family.</text>
</comment>
<dbReference type="NCBIfam" id="TIGR00200">
    <property type="entry name" value="cinA_nterm"/>
    <property type="match status" value="1"/>
</dbReference>
<dbReference type="Pfam" id="PF00994">
    <property type="entry name" value="MoCF_biosynth"/>
    <property type="match status" value="1"/>
</dbReference>
<dbReference type="RefSeq" id="WP_087479384.1">
    <property type="nucleotide sequence ID" value="NZ_AP024883.1"/>
</dbReference>
<protein>
    <recommendedName>
        <fullName evidence="1">CinA-like protein</fullName>
    </recommendedName>
</protein>
<name>A0A1Y6INW1_9VIBR</name>
<accession>A0A1Y6INW1</accession>
<dbReference type="Gene3D" id="3.40.980.10">
    <property type="entry name" value="MoaB/Mog-like domain"/>
    <property type="match status" value="1"/>
</dbReference>
<evidence type="ECO:0000313" key="3">
    <source>
        <dbReference type="EMBL" id="MDW6003859.1"/>
    </source>
</evidence>
<dbReference type="EMBL" id="FXXI01000001">
    <property type="protein sequence ID" value="SMR99346.1"/>
    <property type="molecule type" value="Genomic_DNA"/>
</dbReference>
<dbReference type="AlphaFoldDB" id="A0A1Y6INW1"/>
<keyword evidence="4" id="KW-0378">Hydrolase</keyword>
<dbReference type="PANTHER" id="PTHR13939:SF0">
    <property type="entry name" value="NMN AMIDOHYDROLASE-LIKE PROTEIN YFAY"/>
    <property type="match status" value="1"/>
</dbReference>
<dbReference type="PIRSF" id="PIRSF006728">
    <property type="entry name" value="CinA"/>
    <property type="match status" value="1"/>
</dbReference>
<dbReference type="SUPFAM" id="SSF53218">
    <property type="entry name" value="Molybdenum cofactor biosynthesis proteins"/>
    <property type="match status" value="1"/>
</dbReference>